<dbReference type="Proteomes" id="UP000177057">
    <property type="component" value="Unassembled WGS sequence"/>
</dbReference>
<evidence type="ECO:0000313" key="3">
    <source>
        <dbReference type="Proteomes" id="UP000177057"/>
    </source>
</evidence>
<keyword evidence="1" id="KW-0812">Transmembrane</keyword>
<feature type="transmembrane region" description="Helical" evidence="1">
    <location>
        <begin position="157"/>
        <end position="184"/>
    </location>
</feature>
<evidence type="ECO:0000313" key="2">
    <source>
        <dbReference type="EMBL" id="OGE72408.1"/>
    </source>
</evidence>
<gene>
    <name evidence="2" type="ORF">A3H40_04150</name>
</gene>
<evidence type="ECO:0008006" key="4">
    <source>
        <dbReference type="Google" id="ProtNLM"/>
    </source>
</evidence>
<protein>
    <recommendedName>
        <fullName evidence="4">Glycosyltransferase RgtA/B/C/D-like domain-containing protein</fullName>
    </recommendedName>
</protein>
<sequence>MNKSKIILFIGIFSSVLIRTFFILNGLDSADVSKAHQVAEVILQGKNPYPIIDFATYPPLNYYIYTLTLFISNLTTAPFHVLAKVWPNIADIAISFLLFKLLIHQKTKLLDACFWSLMYLLNPISILISSAHGQVDSITSLFLLFSIYALTLNTSKFFILSALLLGFAIAIKPNPAMLLPIFLVYKLNWNEWKQKLVFTLISLTPVTITLIPYLWINSGAIIKNIFSYSGVYDFGYAAILRGLWYQNNASIWLPLTQELLSASKYLFLSGLLFITFLFLNSKQLIKACLAVYLLFLGVYFGISAQYLIWILPLAILSKDKMILPFSIFGTVALIGFYSFFGPEILFGRFMFGSAFQSKYMLIYFVGNLLLWITTLWWLINIIKEYLHSSFQTFSILHKKTYYSNFIYFYIFYDTRLTTSL</sequence>
<keyword evidence="1" id="KW-1133">Transmembrane helix</keyword>
<dbReference type="STRING" id="1797794.A3H40_04150"/>
<name>A0A1F5N470_9BACT</name>
<feature type="transmembrane region" description="Helical" evidence="1">
    <location>
        <begin position="291"/>
        <end position="315"/>
    </location>
</feature>
<feature type="transmembrane region" description="Helical" evidence="1">
    <location>
        <begin position="124"/>
        <end position="151"/>
    </location>
</feature>
<feature type="transmembrane region" description="Helical" evidence="1">
    <location>
        <begin position="321"/>
        <end position="340"/>
    </location>
</feature>
<comment type="caution">
    <text evidence="2">The sequence shown here is derived from an EMBL/GenBank/DDBJ whole genome shotgun (WGS) entry which is preliminary data.</text>
</comment>
<feature type="transmembrane region" description="Helical" evidence="1">
    <location>
        <begin position="85"/>
        <end position="103"/>
    </location>
</feature>
<feature type="transmembrane region" description="Helical" evidence="1">
    <location>
        <begin position="262"/>
        <end position="279"/>
    </location>
</feature>
<accession>A0A1F5N470</accession>
<feature type="transmembrane region" description="Helical" evidence="1">
    <location>
        <begin position="196"/>
        <end position="216"/>
    </location>
</feature>
<dbReference type="AlphaFoldDB" id="A0A1F5N470"/>
<proteinExistence type="predicted"/>
<evidence type="ECO:0000256" key="1">
    <source>
        <dbReference type="SAM" id="Phobius"/>
    </source>
</evidence>
<feature type="transmembrane region" description="Helical" evidence="1">
    <location>
        <begin position="6"/>
        <end position="27"/>
    </location>
</feature>
<keyword evidence="1" id="KW-0472">Membrane</keyword>
<dbReference type="EMBL" id="MFDV01000008">
    <property type="protein sequence ID" value="OGE72408.1"/>
    <property type="molecule type" value="Genomic_DNA"/>
</dbReference>
<organism evidence="2 3">
    <name type="scientific">Candidatus Daviesbacteria bacterium RIFCSPLOWO2_02_FULL_38_15</name>
    <dbReference type="NCBI Taxonomy" id="1797794"/>
    <lineage>
        <taxon>Bacteria</taxon>
        <taxon>Candidatus Daviesiibacteriota</taxon>
    </lineage>
</organism>
<feature type="transmembrane region" description="Helical" evidence="1">
    <location>
        <begin position="361"/>
        <end position="379"/>
    </location>
</feature>
<reference evidence="2 3" key="1">
    <citation type="journal article" date="2016" name="Nat. Commun.">
        <title>Thousands of microbial genomes shed light on interconnected biogeochemical processes in an aquifer system.</title>
        <authorList>
            <person name="Anantharaman K."/>
            <person name="Brown C.T."/>
            <person name="Hug L.A."/>
            <person name="Sharon I."/>
            <person name="Castelle C.J."/>
            <person name="Probst A.J."/>
            <person name="Thomas B.C."/>
            <person name="Singh A."/>
            <person name="Wilkins M.J."/>
            <person name="Karaoz U."/>
            <person name="Brodie E.L."/>
            <person name="Williams K.H."/>
            <person name="Hubbard S.S."/>
            <person name="Banfield J.F."/>
        </authorList>
    </citation>
    <scope>NUCLEOTIDE SEQUENCE [LARGE SCALE GENOMIC DNA]</scope>
</reference>